<dbReference type="Proteomes" id="UP001497497">
    <property type="component" value="Unassembled WGS sequence"/>
</dbReference>
<evidence type="ECO:0000313" key="4">
    <source>
        <dbReference type="Proteomes" id="UP001497497"/>
    </source>
</evidence>
<dbReference type="InterPro" id="IPR013783">
    <property type="entry name" value="Ig-like_fold"/>
</dbReference>
<evidence type="ECO:0000256" key="1">
    <source>
        <dbReference type="ARBA" id="ARBA00005431"/>
    </source>
</evidence>
<sequence>MKFRWRLLLSVGVCFSCVYTLTFLTSVIQYNRRLKLGPLNQTLRDLHYEGGPKSPAVVSPTGSYLEDFLLSRVQLAEAHNLTLQALQGDELCQEVAANPASFWISQPQPGNHYNSSFTADVDHARMTKALNCRGQWLPEYLKTPPVAAMFDFEKEYLSDPPLIDAKSVSSSLHSTAVLLNTSSKFHVGDTIRIKVVIKDGYGRRKTKGGDEIRAWIRDLDHDSKLSAHVTDFSNGTYLITSILPWQGRLKVFVELAYPREYFTALLTSHLLIKAYQQSIGGFFNTQASEGTPCYNTPVLPGYGPSQICNVTSSNGAPWYCGRPAKPELSCKDYKFTRLVDNHMAPPMLESEMAVLKMKGGGLIASKSNMVIDVAEKMTDAKTKLVRLASNVPCSQVSARATWEQNEPTGYFYKSEWQSLLCQTKRGYDVACRQNTEILLVGDSNARAHYYTLASRSRCDHVIKAGHEKWHKPLMCAIRKNNFTLKWFPHSQPFRTSTAEWVDPLHDLIPSSLAIDNIPSTGRHIVILGHYLHFVGLHLSAYAEQMVAIRDALSRAFKRNPNVVAIILGPHVLIKDSSYRLGDSLRGFIITIQRTMFKDLRDQVFYFPVSDLSIAVINREIHPAFETRKQINRYLVGLVCDRLATKKY</sequence>
<comment type="similarity">
    <text evidence="1">Belongs to the NXPE family.</text>
</comment>
<organism evidence="3 4">
    <name type="scientific">Lymnaea stagnalis</name>
    <name type="common">Great pond snail</name>
    <name type="synonym">Helix stagnalis</name>
    <dbReference type="NCBI Taxonomy" id="6523"/>
    <lineage>
        <taxon>Eukaryota</taxon>
        <taxon>Metazoa</taxon>
        <taxon>Spiralia</taxon>
        <taxon>Lophotrochozoa</taxon>
        <taxon>Mollusca</taxon>
        <taxon>Gastropoda</taxon>
        <taxon>Heterobranchia</taxon>
        <taxon>Euthyneura</taxon>
        <taxon>Panpulmonata</taxon>
        <taxon>Hygrophila</taxon>
        <taxon>Lymnaeoidea</taxon>
        <taxon>Lymnaeidae</taxon>
        <taxon>Lymnaea</taxon>
    </lineage>
</organism>
<dbReference type="InterPro" id="IPR014756">
    <property type="entry name" value="Ig_E-set"/>
</dbReference>
<dbReference type="InterPro" id="IPR057106">
    <property type="entry name" value="NXPE4_C"/>
</dbReference>
<dbReference type="InterPro" id="IPR026845">
    <property type="entry name" value="NXPH/NXPE"/>
</dbReference>
<evidence type="ECO:0000259" key="2">
    <source>
        <dbReference type="Pfam" id="PF24536"/>
    </source>
</evidence>
<reference evidence="3 4" key="1">
    <citation type="submission" date="2024-04" db="EMBL/GenBank/DDBJ databases">
        <authorList>
            <consortium name="Genoscope - CEA"/>
            <person name="William W."/>
        </authorList>
    </citation>
    <scope>NUCLEOTIDE SEQUENCE [LARGE SCALE GENOMIC DNA]</scope>
</reference>
<evidence type="ECO:0000313" key="3">
    <source>
        <dbReference type="EMBL" id="CAL1531680.1"/>
    </source>
</evidence>
<comment type="caution">
    <text evidence="3">The sequence shown here is derived from an EMBL/GenBank/DDBJ whole genome shotgun (WGS) entry which is preliminary data.</text>
</comment>
<dbReference type="Gene3D" id="2.60.40.10">
    <property type="entry name" value="Immunoglobulins"/>
    <property type="match status" value="1"/>
</dbReference>
<accession>A0AAV2HCX3</accession>
<keyword evidence="4" id="KW-1185">Reference proteome</keyword>
<protein>
    <recommendedName>
        <fullName evidence="2">NXPE C-terminal domain-containing protein</fullName>
    </recommendedName>
</protein>
<dbReference type="Pfam" id="PF24536">
    <property type="entry name" value="NXPE4_C"/>
    <property type="match status" value="1"/>
</dbReference>
<dbReference type="EMBL" id="CAXITT010000095">
    <property type="protein sequence ID" value="CAL1531680.1"/>
    <property type="molecule type" value="Genomic_DNA"/>
</dbReference>
<feature type="domain" description="NXPE C-terminal" evidence="2">
    <location>
        <begin position="416"/>
        <end position="639"/>
    </location>
</feature>
<proteinExistence type="inferred from homology"/>
<dbReference type="Pfam" id="PF06312">
    <property type="entry name" value="Neurexophilin"/>
    <property type="match status" value="1"/>
</dbReference>
<dbReference type="AlphaFoldDB" id="A0AAV2HCX3"/>
<dbReference type="PANTHER" id="PTHR16165:SF5">
    <property type="entry name" value="NXPE FAMILY MEMBER 3"/>
    <property type="match status" value="1"/>
</dbReference>
<name>A0AAV2HCX3_LYMST</name>
<dbReference type="PANTHER" id="PTHR16165">
    <property type="entry name" value="NXPE FAMILY MEMBER"/>
    <property type="match status" value="1"/>
</dbReference>
<gene>
    <name evidence="3" type="ORF">GSLYS_00005775001</name>
</gene>
<dbReference type="SUPFAM" id="SSF81296">
    <property type="entry name" value="E set domains"/>
    <property type="match status" value="1"/>
</dbReference>